<proteinExistence type="predicted"/>
<dbReference type="InterPro" id="IPR001279">
    <property type="entry name" value="Metallo-B-lactamas"/>
</dbReference>
<dbReference type="PANTHER" id="PTHR42663">
    <property type="entry name" value="HYDROLASE C777.06C-RELATED-RELATED"/>
    <property type="match status" value="1"/>
</dbReference>
<accession>A0A0D0GG81</accession>
<feature type="chain" id="PRO_5002222478" evidence="1">
    <location>
        <begin position="20"/>
        <end position="319"/>
    </location>
</feature>
<keyword evidence="4" id="KW-1185">Reference proteome</keyword>
<keyword evidence="1" id="KW-0732">Signal</keyword>
<dbReference type="OrthoDB" id="9800940at2"/>
<dbReference type="RefSeq" id="WP_041885801.1">
    <property type="nucleotide sequence ID" value="NZ_CP157278.1"/>
</dbReference>
<feature type="domain" description="Metallo-beta-lactamase" evidence="2">
    <location>
        <begin position="84"/>
        <end position="285"/>
    </location>
</feature>
<evidence type="ECO:0000313" key="3">
    <source>
        <dbReference type="EMBL" id="KIO75165.1"/>
    </source>
</evidence>
<sequence>MKSSIVIFFLFLAFTRVNAQSIIHTQPKLKVVVPSLIVLGNVQDGGSPHVGCTKACCKDLFEHPDPTRMVSSLGVIDPENKLNWLFDATPDLPFQMKKLKKEAEFSTKEVPDGIFITHAHIGHYAGLMYLGREALNAKQVSVYAMPKMKTFLEHNGPWSQLVSLNNISIKPVQDEKVNVLSSNISVTAFKVPHRDEFSETVGYLIQGPHKKALFIPDIDKWSRWNKNIVEEIRKVDYAFIDATFYDAAEMNNRPITEIPHPLVVESMELFKQLSKQEKDKIYFIHLNHTNPLLNPESGQTKTVLKNGFHVARFNDIFEL</sequence>
<comment type="caution">
    <text evidence="3">The sequence shown here is derived from an EMBL/GenBank/DDBJ whole genome shotgun (WGS) entry which is preliminary data.</text>
</comment>
<dbReference type="AlphaFoldDB" id="A0A0D0GG81"/>
<reference evidence="3 4" key="1">
    <citation type="submission" date="2015-01" db="EMBL/GenBank/DDBJ databases">
        <title>Draft genome sequence of Pedobacter sp. NL19 isolated from sludge of an effluent treatment pond in an abandoned uranium mine.</title>
        <authorList>
            <person name="Santos T."/>
            <person name="Caetano T."/>
            <person name="Covas C."/>
            <person name="Cruz A."/>
            <person name="Mendo S."/>
        </authorList>
    </citation>
    <scope>NUCLEOTIDE SEQUENCE [LARGE SCALE GENOMIC DNA]</scope>
    <source>
        <strain evidence="3 4">NL19</strain>
    </source>
</reference>
<feature type="signal peptide" evidence="1">
    <location>
        <begin position="1"/>
        <end position="19"/>
    </location>
</feature>
<name>A0A0D0GG81_9SPHI</name>
<protein>
    <submittedName>
        <fullName evidence="3">Pyrroloquinoline quinone biosynthesis protein PqqB</fullName>
    </submittedName>
</protein>
<dbReference type="Proteomes" id="UP000032049">
    <property type="component" value="Unassembled WGS sequence"/>
</dbReference>
<evidence type="ECO:0000313" key="4">
    <source>
        <dbReference type="Proteomes" id="UP000032049"/>
    </source>
</evidence>
<gene>
    <name evidence="3" type="ORF">TH53_22370</name>
</gene>
<dbReference type="SUPFAM" id="SSF56281">
    <property type="entry name" value="Metallo-hydrolase/oxidoreductase"/>
    <property type="match status" value="1"/>
</dbReference>
<dbReference type="InterPro" id="IPR036866">
    <property type="entry name" value="RibonucZ/Hydroxyglut_hydro"/>
</dbReference>
<dbReference type="Pfam" id="PF12706">
    <property type="entry name" value="Lactamase_B_2"/>
    <property type="match status" value="1"/>
</dbReference>
<dbReference type="PANTHER" id="PTHR42663:SF6">
    <property type="entry name" value="HYDROLASE C777.06C-RELATED"/>
    <property type="match status" value="1"/>
</dbReference>
<dbReference type="EMBL" id="JXRA01000113">
    <property type="protein sequence ID" value="KIO75165.1"/>
    <property type="molecule type" value="Genomic_DNA"/>
</dbReference>
<evidence type="ECO:0000259" key="2">
    <source>
        <dbReference type="Pfam" id="PF12706"/>
    </source>
</evidence>
<dbReference type="Gene3D" id="3.60.15.10">
    <property type="entry name" value="Ribonuclease Z/Hydroxyacylglutathione hydrolase-like"/>
    <property type="match status" value="1"/>
</dbReference>
<evidence type="ECO:0000256" key="1">
    <source>
        <dbReference type="SAM" id="SignalP"/>
    </source>
</evidence>
<dbReference type="STRING" id="1503925.TH53_22370"/>
<organism evidence="3 4">
    <name type="scientific">Pedobacter lusitanus</name>
    <dbReference type="NCBI Taxonomy" id="1503925"/>
    <lineage>
        <taxon>Bacteria</taxon>
        <taxon>Pseudomonadati</taxon>
        <taxon>Bacteroidota</taxon>
        <taxon>Sphingobacteriia</taxon>
        <taxon>Sphingobacteriales</taxon>
        <taxon>Sphingobacteriaceae</taxon>
        <taxon>Pedobacter</taxon>
    </lineage>
</organism>